<evidence type="ECO:0000256" key="1">
    <source>
        <dbReference type="SAM" id="MobiDB-lite"/>
    </source>
</evidence>
<name>A0AAD4MNU8_9BILA</name>
<reference evidence="2" key="1">
    <citation type="submission" date="2022-01" db="EMBL/GenBank/DDBJ databases">
        <title>Genome Sequence Resource for Two Populations of Ditylenchus destructor, the Migratory Endoparasitic Phytonematode.</title>
        <authorList>
            <person name="Zhang H."/>
            <person name="Lin R."/>
            <person name="Xie B."/>
        </authorList>
    </citation>
    <scope>NUCLEOTIDE SEQUENCE</scope>
    <source>
        <strain evidence="2">BazhouSP</strain>
    </source>
</reference>
<gene>
    <name evidence="2" type="ORF">DdX_16409</name>
</gene>
<protein>
    <submittedName>
        <fullName evidence="2">Uncharacterized protein</fullName>
    </submittedName>
</protein>
<dbReference type="EMBL" id="JAKKPZ010000131">
    <property type="protein sequence ID" value="KAI1700913.1"/>
    <property type="molecule type" value="Genomic_DNA"/>
</dbReference>
<dbReference type="Proteomes" id="UP001201812">
    <property type="component" value="Unassembled WGS sequence"/>
</dbReference>
<keyword evidence="3" id="KW-1185">Reference proteome</keyword>
<organism evidence="2 3">
    <name type="scientific">Ditylenchus destructor</name>
    <dbReference type="NCBI Taxonomy" id="166010"/>
    <lineage>
        <taxon>Eukaryota</taxon>
        <taxon>Metazoa</taxon>
        <taxon>Ecdysozoa</taxon>
        <taxon>Nematoda</taxon>
        <taxon>Chromadorea</taxon>
        <taxon>Rhabditida</taxon>
        <taxon>Tylenchina</taxon>
        <taxon>Tylenchomorpha</taxon>
        <taxon>Sphaerularioidea</taxon>
        <taxon>Anguinidae</taxon>
        <taxon>Anguininae</taxon>
        <taxon>Ditylenchus</taxon>
    </lineage>
</organism>
<proteinExistence type="predicted"/>
<evidence type="ECO:0000313" key="2">
    <source>
        <dbReference type="EMBL" id="KAI1700913.1"/>
    </source>
</evidence>
<feature type="region of interest" description="Disordered" evidence="1">
    <location>
        <begin position="288"/>
        <end position="312"/>
    </location>
</feature>
<accession>A0AAD4MNU8</accession>
<evidence type="ECO:0000313" key="3">
    <source>
        <dbReference type="Proteomes" id="UP001201812"/>
    </source>
</evidence>
<dbReference type="AlphaFoldDB" id="A0AAD4MNU8"/>
<sequence>MSGNDENTEAKNQISSVPTLGAAAESMELTPTSVFNSLVSGQPAHVTMTVVGWCAPDGIGKKRKFVCYLENSDNFAIKLVSWANVADEMSTKLKLYSTVRLRNLDVKPIWLFPGEPNITSSALELVFNSANSEILRVLPISADDLKKIGPYPEPNKYPPFWKRLNEIKPYQRHLCGNAIVLRDFEKYTLTYSEFKQSVSKQGIYGIIGDGQHKKVCFFIKVEPAEEGPALAEFKRGFFFRYSDVRSTVVGTTLWLISDYVWTAPVELDGAKWDLEETSYQFVDIKRPTNTGSVKQEPDENAPTPKRARLSMF</sequence>
<comment type="caution">
    <text evidence="2">The sequence shown here is derived from an EMBL/GenBank/DDBJ whole genome shotgun (WGS) entry which is preliminary data.</text>
</comment>